<evidence type="ECO:0000256" key="1">
    <source>
        <dbReference type="SAM" id="Phobius"/>
    </source>
</evidence>
<dbReference type="OrthoDB" id="2380880at2"/>
<reference evidence="2 3" key="1">
    <citation type="submission" date="2019-05" db="EMBL/GenBank/DDBJ databases">
        <authorList>
            <person name="Narsing Rao M.P."/>
            <person name="Li W.J."/>
        </authorList>
    </citation>
    <scope>NUCLEOTIDE SEQUENCE [LARGE SCALE GENOMIC DNA]</scope>
    <source>
        <strain evidence="2 3">SYSU_K30003</strain>
    </source>
</reference>
<keyword evidence="1" id="KW-1133">Transmembrane helix</keyword>
<feature type="transmembrane region" description="Helical" evidence="1">
    <location>
        <begin position="58"/>
        <end position="77"/>
    </location>
</feature>
<proteinExistence type="predicted"/>
<sequence>MDQEKRALIVKEIEHWQRSKLLPDHYCDFLLNLYRDPEASGTVVQQERKRKIVESNPLHWLLLIGSIGLFCYVGLHFSLFPPLLQIGVFLAVVLAAHGVSAYFRNRKPLLSYALFGVGAGALLAGGALLLGDESGAGAAGDWTAPAFYIACCAIIWIAFGVALRVPWIHLCGWIVLMFVYSAAVNRIVAPEGWVALELSWVPLAGVFGWIGWLLSRRAKQSGAVFLILACLLWFVPETYAYAFTEQPLAVTQSLMLGKLAALGATAFFFRKLWTEWVV</sequence>
<keyword evidence="1" id="KW-0812">Transmembrane</keyword>
<dbReference type="RefSeq" id="WP_138196066.1">
    <property type="nucleotide sequence ID" value="NZ_VCIW01000015.1"/>
</dbReference>
<keyword evidence="3" id="KW-1185">Reference proteome</keyword>
<name>A0A5R9G7J8_9BACL</name>
<evidence type="ECO:0000313" key="3">
    <source>
        <dbReference type="Proteomes" id="UP000309676"/>
    </source>
</evidence>
<organism evidence="2 3">
    <name type="scientific">Paenibacillus antri</name>
    <dbReference type="NCBI Taxonomy" id="2582848"/>
    <lineage>
        <taxon>Bacteria</taxon>
        <taxon>Bacillati</taxon>
        <taxon>Bacillota</taxon>
        <taxon>Bacilli</taxon>
        <taxon>Bacillales</taxon>
        <taxon>Paenibacillaceae</taxon>
        <taxon>Paenibacillus</taxon>
    </lineage>
</organism>
<dbReference type="AlphaFoldDB" id="A0A5R9G7J8"/>
<feature type="transmembrane region" description="Helical" evidence="1">
    <location>
        <begin position="194"/>
        <end position="215"/>
    </location>
</feature>
<feature type="transmembrane region" description="Helical" evidence="1">
    <location>
        <begin position="222"/>
        <end position="242"/>
    </location>
</feature>
<accession>A0A5R9G7J8</accession>
<comment type="caution">
    <text evidence="2">The sequence shown here is derived from an EMBL/GenBank/DDBJ whole genome shotgun (WGS) entry which is preliminary data.</text>
</comment>
<evidence type="ECO:0000313" key="2">
    <source>
        <dbReference type="EMBL" id="TLS50356.1"/>
    </source>
</evidence>
<evidence type="ECO:0008006" key="4">
    <source>
        <dbReference type="Google" id="ProtNLM"/>
    </source>
</evidence>
<feature type="transmembrane region" description="Helical" evidence="1">
    <location>
        <begin position="170"/>
        <end position="188"/>
    </location>
</feature>
<gene>
    <name evidence="2" type="ORF">FE782_20220</name>
</gene>
<dbReference type="EMBL" id="VCIW01000015">
    <property type="protein sequence ID" value="TLS50356.1"/>
    <property type="molecule type" value="Genomic_DNA"/>
</dbReference>
<feature type="transmembrane region" description="Helical" evidence="1">
    <location>
        <begin position="83"/>
        <end position="103"/>
    </location>
</feature>
<protein>
    <recommendedName>
        <fullName evidence="4">DUF2157 domain-containing protein</fullName>
    </recommendedName>
</protein>
<feature type="transmembrane region" description="Helical" evidence="1">
    <location>
        <begin position="248"/>
        <end position="269"/>
    </location>
</feature>
<feature type="transmembrane region" description="Helical" evidence="1">
    <location>
        <begin position="110"/>
        <end position="130"/>
    </location>
</feature>
<dbReference type="Proteomes" id="UP000309676">
    <property type="component" value="Unassembled WGS sequence"/>
</dbReference>
<keyword evidence="1" id="KW-0472">Membrane</keyword>
<feature type="transmembrane region" description="Helical" evidence="1">
    <location>
        <begin position="142"/>
        <end position="163"/>
    </location>
</feature>